<dbReference type="GO" id="GO:0016788">
    <property type="term" value="F:hydrolase activity, acting on ester bonds"/>
    <property type="evidence" value="ECO:0007669"/>
    <property type="project" value="InterPro"/>
</dbReference>
<name>A0AA37BQ96_9ARCH</name>
<gene>
    <name evidence="1" type="ORF">GCM10007108_04660</name>
</gene>
<dbReference type="RefSeq" id="WP_188679964.1">
    <property type="nucleotide sequence ID" value="NZ_BMNY01000001.1"/>
</dbReference>
<dbReference type="PANTHER" id="PTHR42206">
    <property type="entry name" value="METAL-DEPENDENT HYDROLASE-RELATED"/>
    <property type="match status" value="1"/>
</dbReference>
<keyword evidence="2" id="KW-1185">Reference proteome</keyword>
<reference evidence="1" key="1">
    <citation type="journal article" date="2014" name="Int. J. Syst. Evol. Microbiol.">
        <title>Complete genome sequence of Corynebacterium casei LMG S-19264T (=DSM 44701T), isolated from a smear-ripened cheese.</title>
        <authorList>
            <consortium name="US DOE Joint Genome Institute (JGI-PGF)"/>
            <person name="Walter F."/>
            <person name="Albersmeier A."/>
            <person name="Kalinowski J."/>
            <person name="Ruckert C."/>
        </authorList>
    </citation>
    <scope>NUCLEOTIDE SEQUENCE</scope>
    <source>
        <strain evidence="1">JCM 13583</strain>
    </source>
</reference>
<proteinExistence type="predicted"/>
<evidence type="ECO:0000313" key="1">
    <source>
        <dbReference type="EMBL" id="GGM69622.1"/>
    </source>
</evidence>
<dbReference type="InterPro" id="IPR001130">
    <property type="entry name" value="TatD-like"/>
</dbReference>
<protein>
    <submittedName>
        <fullName evidence="1">Metal-dependent hydrolase</fullName>
    </submittedName>
</protein>
<reference evidence="1" key="2">
    <citation type="submission" date="2022-09" db="EMBL/GenBank/DDBJ databases">
        <authorList>
            <person name="Sun Q."/>
            <person name="Ohkuma M."/>
        </authorList>
    </citation>
    <scope>NUCLEOTIDE SEQUENCE</scope>
    <source>
        <strain evidence="1">JCM 13583</strain>
    </source>
</reference>
<dbReference type="AlphaFoldDB" id="A0AA37BQ96"/>
<dbReference type="Gene3D" id="3.20.20.140">
    <property type="entry name" value="Metal-dependent hydrolases"/>
    <property type="match status" value="1"/>
</dbReference>
<organism evidence="1 2">
    <name type="scientific">Thermogymnomonas acidicola</name>
    <dbReference type="NCBI Taxonomy" id="399579"/>
    <lineage>
        <taxon>Archaea</taxon>
        <taxon>Methanobacteriati</taxon>
        <taxon>Thermoplasmatota</taxon>
        <taxon>Thermoplasmata</taxon>
        <taxon>Thermoplasmatales</taxon>
        <taxon>Thermogymnomonas</taxon>
    </lineage>
</organism>
<dbReference type="InterPro" id="IPR032466">
    <property type="entry name" value="Metal_Hydrolase"/>
</dbReference>
<dbReference type="Proteomes" id="UP000632195">
    <property type="component" value="Unassembled WGS sequence"/>
</dbReference>
<accession>A0AA37BQ96</accession>
<sequence>MRYSGPVFDNHFHLREDGLFREAARAFKAAGGTALNIVNLPDPSVGLDRYYERVYERTLRIADAIREDVGLQVMVTLGPYPLDLLMFSGAGRDPEMEVMRGAELAIKLYSEGLCSCIGEVGLPHFRVSDEHMDLSWKLLGQILSMAADEGAPVMLHTMDLGADGYRRIEGLTVSAGMDRRRVVKHHALPQDLLLGTEIRISLLATRPNIRHWISVRKPAFLETDYVDDPSKPGKVIPPDSVPKRVRMAEQECEDCEELLHSAFHDLPAEVYSVDFS</sequence>
<dbReference type="EMBL" id="BMNY01000001">
    <property type="protein sequence ID" value="GGM69622.1"/>
    <property type="molecule type" value="Genomic_DNA"/>
</dbReference>
<dbReference type="InterPro" id="IPR011589">
    <property type="entry name" value="UCP004961"/>
</dbReference>
<dbReference type="Pfam" id="PF01026">
    <property type="entry name" value="TatD_DNase"/>
    <property type="match status" value="1"/>
</dbReference>
<dbReference type="SUPFAM" id="SSF51556">
    <property type="entry name" value="Metallo-dependent hydrolases"/>
    <property type="match status" value="1"/>
</dbReference>
<dbReference type="PIRSF" id="PIRSF004961">
    <property type="entry name" value="UCP004961_TatD"/>
    <property type="match status" value="1"/>
</dbReference>
<evidence type="ECO:0000313" key="2">
    <source>
        <dbReference type="Proteomes" id="UP000632195"/>
    </source>
</evidence>
<comment type="caution">
    <text evidence="1">The sequence shown here is derived from an EMBL/GenBank/DDBJ whole genome shotgun (WGS) entry which is preliminary data.</text>
</comment>
<dbReference type="PANTHER" id="PTHR42206:SF1">
    <property type="entry name" value="METAL-DEPENDENT HYDROLASE"/>
    <property type="match status" value="1"/>
</dbReference>
<keyword evidence="1" id="KW-0378">Hydrolase</keyword>